<reference evidence="2" key="1">
    <citation type="submission" date="2018-04" db="EMBL/GenBank/DDBJ databases">
        <title>WGS assembly of Panicum hallii.</title>
        <authorList>
            <person name="Lovell J."/>
            <person name="Jenkins J."/>
            <person name="Lowry D."/>
            <person name="Mamidi S."/>
            <person name="Sreedasyam A."/>
            <person name="Weng X."/>
            <person name="Barry K."/>
            <person name="Bonette J."/>
            <person name="Campitelli B."/>
            <person name="Daum C."/>
            <person name="Gordon S."/>
            <person name="Gould B."/>
            <person name="Lipzen A."/>
            <person name="Macqueen A."/>
            <person name="Palacio-Mejia J."/>
            <person name="Plott C."/>
            <person name="Shakirov E."/>
            <person name="Shu S."/>
            <person name="Yoshinaga Y."/>
            <person name="Zane M."/>
            <person name="Rokhsar D."/>
            <person name="Grimwood J."/>
            <person name="Schmutz J."/>
            <person name="Juenger T."/>
        </authorList>
    </citation>
    <scope>NUCLEOTIDE SEQUENCE [LARGE SCALE GENOMIC DNA]</scope>
    <source>
        <strain evidence="2">FIL2</strain>
    </source>
</reference>
<dbReference type="EMBL" id="CM008049">
    <property type="protein sequence ID" value="PVH47710.1"/>
    <property type="molecule type" value="Genomic_DNA"/>
</dbReference>
<feature type="compositionally biased region" description="Low complexity" evidence="1">
    <location>
        <begin position="30"/>
        <end position="45"/>
    </location>
</feature>
<dbReference type="AlphaFoldDB" id="A0A2T8JCR2"/>
<feature type="region of interest" description="Disordered" evidence="1">
    <location>
        <begin position="73"/>
        <end position="109"/>
    </location>
</feature>
<dbReference type="Gramene" id="PVH47710">
    <property type="protein sequence ID" value="PVH47710"/>
    <property type="gene ID" value="PAHAL_4G126100"/>
</dbReference>
<gene>
    <name evidence="2" type="ORF">PAHAL_4G126100</name>
</gene>
<feature type="region of interest" description="Disordered" evidence="1">
    <location>
        <begin position="1"/>
        <end position="51"/>
    </location>
</feature>
<protein>
    <submittedName>
        <fullName evidence="2">Uncharacterized protein</fullName>
    </submittedName>
</protein>
<feature type="compositionally biased region" description="Low complexity" evidence="1">
    <location>
        <begin position="73"/>
        <end position="85"/>
    </location>
</feature>
<organism evidence="2">
    <name type="scientific">Panicum hallii</name>
    <dbReference type="NCBI Taxonomy" id="206008"/>
    <lineage>
        <taxon>Eukaryota</taxon>
        <taxon>Viridiplantae</taxon>
        <taxon>Streptophyta</taxon>
        <taxon>Embryophyta</taxon>
        <taxon>Tracheophyta</taxon>
        <taxon>Spermatophyta</taxon>
        <taxon>Magnoliopsida</taxon>
        <taxon>Liliopsida</taxon>
        <taxon>Poales</taxon>
        <taxon>Poaceae</taxon>
        <taxon>PACMAD clade</taxon>
        <taxon>Panicoideae</taxon>
        <taxon>Panicodae</taxon>
        <taxon>Paniceae</taxon>
        <taxon>Panicinae</taxon>
        <taxon>Panicum</taxon>
        <taxon>Panicum sect. Panicum</taxon>
    </lineage>
</organism>
<sequence length="109" mass="11124">MPSRRDATVTVDKHRVDPEVKRKDAGTGDSAAPAAAAAPPSNLLPLPAPPSQSRVAIILGPSDPKHLIYAGSKSKPIKAAPAASGKNRRPPVSPTAPTANCGFARSPFG</sequence>
<dbReference type="Proteomes" id="UP000243499">
    <property type="component" value="Chromosome 4"/>
</dbReference>
<evidence type="ECO:0000313" key="2">
    <source>
        <dbReference type="EMBL" id="PVH47710.1"/>
    </source>
</evidence>
<proteinExistence type="predicted"/>
<evidence type="ECO:0000256" key="1">
    <source>
        <dbReference type="SAM" id="MobiDB-lite"/>
    </source>
</evidence>
<name>A0A2T8JCR2_9POAL</name>
<feature type="compositionally biased region" description="Basic and acidic residues" evidence="1">
    <location>
        <begin position="1"/>
        <end position="26"/>
    </location>
</feature>
<accession>A0A2T8JCR2</accession>